<dbReference type="Proteomes" id="UP000198518">
    <property type="component" value="Unassembled WGS sequence"/>
</dbReference>
<feature type="transmembrane region" description="Helical" evidence="1">
    <location>
        <begin position="52"/>
        <end position="69"/>
    </location>
</feature>
<organism evidence="2 3">
    <name type="scientific">Halobacterium jilantaiense</name>
    <dbReference type="NCBI Taxonomy" id="355548"/>
    <lineage>
        <taxon>Archaea</taxon>
        <taxon>Methanobacteriati</taxon>
        <taxon>Methanobacteriota</taxon>
        <taxon>Stenosarchaea group</taxon>
        <taxon>Halobacteria</taxon>
        <taxon>Halobacteriales</taxon>
        <taxon>Halobacteriaceae</taxon>
        <taxon>Halobacterium</taxon>
    </lineage>
</organism>
<reference evidence="2 3" key="1">
    <citation type="submission" date="2016-10" db="EMBL/GenBank/DDBJ databases">
        <authorList>
            <person name="de Groot N.N."/>
        </authorList>
    </citation>
    <scope>NUCLEOTIDE SEQUENCE [LARGE SCALE GENOMIC DNA]</scope>
    <source>
        <strain evidence="2 3">CGMCC 1.5337</strain>
    </source>
</reference>
<keyword evidence="1" id="KW-1133">Transmembrane helix</keyword>
<feature type="transmembrane region" description="Helical" evidence="1">
    <location>
        <begin position="12"/>
        <end position="32"/>
    </location>
</feature>
<sequence>MQEGFARRHVRSLTAVLSVASIALVVAAVRGVVPSGALPHAPQWFVDAIPPLNAAISAAAIGTIVVGVRKIRAGNVDAHRRAMLATTVLFFAFLGLYLYRLVVHGTTEFAGPETVYTFVYLPILVVHMGLAMVSIPLVYYALLLAGTHSVAELPQTRHPTVGRFAAGAWLVSFALGIVVYLMLYVLF</sequence>
<dbReference type="InterPro" id="IPR007352">
    <property type="entry name" value="DUF420"/>
</dbReference>
<proteinExistence type="predicted"/>
<dbReference type="AlphaFoldDB" id="A0A1I0QQN4"/>
<name>A0A1I0QQN4_9EURY</name>
<dbReference type="RefSeq" id="WP_089670139.1">
    <property type="nucleotide sequence ID" value="NZ_FOJA01000001.1"/>
</dbReference>
<evidence type="ECO:0000256" key="1">
    <source>
        <dbReference type="SAM" id="Phobius"/>
    </source>
</evidence>
<keyword evidence="3" id="KW-1185">Reference proteome</keyword>
<gene>
    <name evidence="2" type="ORF">SAMN04487945_2864</name>
</gene>
<protein>
    <submittedName>
        <fullName evidence="2">Putative membrane protein</fullName>
    </submittedName>
</protein>
<evidence type="ECO:0000313" key="3">
    <source>
        <dbReference type="Proteomes" id="UP000198518"/>
    </source>
</evidence>
<dbReference type="PANTHER" id="PTHR37692">
    <property type="entry name" value="HYPOTHETICAL MEMBRANE SPANNING PROTEIN"/>
    <property type="match status" value="1"/>
</dbReference>
<feature type="transmembrane region" description="Helical" evidence="1">
    <location>
        <begin position="81"/>
        <end position="99"/>
    </location>
</feature>
<dbReference type="STRING" id="355548.SAMN04487945_2864"/>
<feature type="transmembrane region" description="Helical" evidence="1">
    <location>
        <begin position="119"/>
        <end position="143"/>
    </location>
</feature>
<feature type="transmembrane region" description="Helical" evidence="1">
    <location>
        <begin position="164"/>
        <end position="186"/>
    </location>
</feature>
<dbReference type="EMBL" id="FOJA01000001">
    <property type="protein sequence ID" value="SEW29804.1"/>
    <property type="molecule type" value="Genomic_DNA"/>
</dbReference>
<keyword evidence="1" id="KW-0812">Transmembrane</keyword>
<dbReference type="PANTHER" id="PTHR37692:SF1">
    <property type="entry name" value="DUF420 DOMAIN-CONTAINING PROTEIN"/>
    <property type="match status" value="1"/>
</dbReference>
<accession>A0A1I0QQN4</accession>
<dbReference type="Pfam" id="PF04238">
    <property type="entry name" value="DUF420"/>
    <property type="match status" value="1"/>
</dbReference>
<dbReference type="OrthoDB" id="202206at2157"/>
<keyword evidence="1" id="KW-0472">Membrane</keyword>
<evidence type="ECO:0000313" key="2">
    <source>
        <dbReference type="EMBL" id="SEW29804.1"/>
    </source>
</evidence>